<evidence type="ECO:0000256" key="3">
    <source>
        <dbReference type="ARBA" id="ARBA00022801"/>
    </source>
</evidence>
<protein>
    <submittedName>
        <fullName evidence="8">S8 family serine peptidase</fullName>
    </submittedName>
</protein>
<dbReference type="InterPro" id="IPR008979">
    <property type="entry name" value="Galactose-bd-like_sf"/>
</dbReference>
<dbReference type="PROSITE" id="PS00138">
    <property type="entry name" value="SUBTILASE_SER"/>
    <property type="match status" value="1"/>
</dbReference>
<feature type="compositionally biased region" description="Low complexity" evidence="6">
    <location>
        <begin position="796"/>
        <end position="822"/>
    </location>
</feature>
<keyword evidence="3" id="KW-0378">Hydrolase</keyword>
<evidence type="ECO:0000256" key="5">
    <source>
        <dbReference type="PROSITE-ProRule" id="PRU01240"/>
    </source>
</evidence>
<dbReference type="InterPro" id="IPR002035">
    <property type="entry name" value="VWF_A"/>
</dbReference>
<dbReference type="Gene3D" id="2.60.120.380">
    <property type="match status" value="1"/>
</dbReference>
<evidence type="ECO:0000259" key="7">
    <source>
        <dbReference type="PROSITE" id="PS50234"/>
    </source>
</evidence>
<feature type="domain" description="VWFA" evidence="7">
    <location>
        <begin position="379"/>
        <end position="560"/>
    </location>
</feature>
<evidence type="ECO:0000256" key="2">
    <source>
        <dbReference type="ARBA" id="ARBA00022670"/>
    </source>
</evidence>
<dbReference type="InterPro" id="IPR051048">
    <property type="entry name" value="Peptidase_S8/S53_subtilisin"/>
</dbReference>
<dbReference type="InterPro" id="IPR036852">
    <property type="entry name" value="Peptidase_S8/S53_dom_sf"/>
</dbReference>
<dbReference type="InterPro" id="IPR023828">
    <property type="entry name" value="Peptidase_S8_Ser-AS"/>
</dbReference>
<dbReference type="CDD" id="cd00198">
    <property type="entry name" value="vWFA"/>
    <property type="match status" value="1"/>
</dbReference>
<evidence type="ECO:0000256" key="4">
    <source>
        <dbReference type="ARBA" id="ARBA00022825"/>
    </source>
</evidence>
<dbReference type="SUPFAM" id="SSF49785">
    <property type="entry name" value="Galactose-binding domain-like"/>
    <property type="match status" value="1"/>
</dbReference>
<evidence type="ECO:0000313" key="9">
    <source>
        <dbReference type="Proteomes" id="UP001596512"/>
    </source>
</evidence>
<dbReference type="PANTHER" id="PTHR43399:SF4">
    <property type="entry name" value="CELL WALL-ASSOCIATED PROTEASE"/>
    <property type="match status" value="1"/>
</dbReference>
<proteinExistence type="inferred from homology"/>
<dbReference type="Pfam" id="PF00082">
    <property type="entry name" value="Peptidase_S8"/>
    <property type="match status" value="1"/>
</dbReference>
<evidence type="ECO:0000313" key="8">
    <source>
        <dbReference type="EMBL" id="MFC7615592.1"/>
    </source>
</evidence>
<comment type="caution">
    <text evidence="8">The sequence shown here is derived from an EMBL/GenBank/DDBJ whole genome shotgun (WGS) entry which is preliminary data.</text>
</comment>
<evidence type="ECO:0000256" key="1">
    <source>
        <dbReference type="ARBA" id="ARBA00011073"/>
    </source>
</evidence>
<dbReference type="Pfam" id="PF00092">
    <property type="entry name" value="VWA"/>
    <property type="match status" value="1"/>
</dbReference>
<dbReference type="PANTHER" id="PTHR43399">
    <property type="entry name" value="SUBTILISIN-RELATED"/>
    <property type="match status" value="1"/>
</dbReference>
<sequence>MGADRWRRGRRRARLGLHRAVPDLRPARARPRRGHPELEGLVIVSAAGNDGAGGATTVGAPWEAKNPIVVGNSRNFRPGEGGAVDDIRGISDSSGRGPAVDGRILPTIVAPGSDIISARSTVDANAGMAGVQRPRTAYTDTGATVHQDYTRMSGTSMATPHVAGLCALLIEWWRGRTGGRTPSHALLKAFLVNGAEDLVGGPDGAGGTLGNVPSPVQGWGRVSLENMVLQAPGSDRGPRVFSDQRHAFTASGQEFTLRVAVADPARPLRVTMVYSDAPGAAGANPALVNNLNLEVQEIGSGTLFRGNVFTNGFSVSGGAFDAIDNVECVYVQNPTGVYDVRVIATSVVANARPPFDLTPWQDFALVIENAEAADADPAKVAVVLDRSGSMVSFGYVDVTRQASKQFIDLLRTDDKIGVASFGDSGDVEFPTAAPLEVQTVVGAATRTAARDEVDGIAFAGCTFMGAGIERGADLLAAETGPRSIVLFSDGYDNKGCQPNNPARPSALDAAGALPAEVRVHACAMGPASDQALLQALASTTSGRYYFMPTIDDLFEIYNFVRGTATSDGIIVNDTTTASASRVAGFVESLAERATFTCAWRNTALRFTTREPKRGQITVRLRDPRGKLLRPDTSFVRTTVGTGYVVFDLPDPAPGLWHVEVETSRDSHTRYTVGGFVDSPIRVRTKISDRIRPGDPISLSADADKPVTRLSGTAIVTAPVMGLPTLRTKFEQELRDIDPVRFPEDAPPDDIPRLLALHAHLLEKKIDIFERRSRRLGLTALPGSPSPATSRRRTRRAATASASTWRASRAAPSSSARNSSRST</sequence>
<comment type="caution">
    <text evidence="5">Lacks conserved residue(s) required for the propagation of feature annotation.</text>
</comment>
<feature type="region of interest" description="Disordered" evidence="6">
    <location>
        <begin position="777"/>
        <end position="822"/>
    </location>
</feature>
<keyword evidence="9" id="KW-1185">Reference proteome</keyword>
<gene>
    <name evidence="8" type="ORF">ACFQV2_20885</name>
</gene>
<feature type="region of interest" description="Disordered" evidence="6">
    <location>
        <begin position="73"/>
        <end position="96"/>
    </location>
</feature>
<dbReference type="Gene3D" id="3.40.50.410">
    <property type="entry name" value="von Willebrand factor, type A domain"/>
    <property type="match status" value="1"/>
</dbReference>
<evidence type="ECO:0000256" key="6">
    <source>
        <dbReference type="SAM" id="MobiDB-lite"/>
    </source>
</evidence>
<reference evidence="9" key="1">
    <citation type="journal article" date="2019" name="Int. J. Syst. Evol. Microbiol.">
        <title>The Global Catalogue of Microorganisms (GCM) 10K type strain sequencing project: providing services to taxonomists for standard genome sequencing and annotation.</title>
        <authorList>
            <consortium name="The Broad Institute Genomics Platform"/>
            <consortium name="The Broad Institute Genome Sequencing Center for Infectious Disease"/>
            <person name="Wu L."/>
            <person name="Ma J."/>
        </authorList>
    </citation>
    <scope>NUCLEOTIDE SEQUENCE [LARGE SCALE GENOMIC DNA]</scope>
    <source>
        <strain evidence="9">JCM 17695</strain>
    </source>
</reference>
<dbReference type="PROSITE" id="PS50234">
    <property type="entry name" value="VWFA"/>
    <property type="match status" value="1"/>
</dbReference>
<dbReference type="InterPro" id="IPR036465">
    <property type="entry name" value="vWFA_dom_sf"/>
</dbReference>
<organism evidence="8 9">
    <name type="scientific">Actinokineospora soli</name>
    <dbReference type="NCBI Taxonomy" id="1048753"/>
    <lineage>
        <taxon>Bacteria</taxon>
        <taxon>Bacillati</taxon>
        <taxon>Actinomycetota</taxon>
        <taxon>Actinomycetes</taxon>
        <taxon>Pseudonocardiales</taxon>
        <taxon>Pseudonocardiaceae</taxon>
        <taxon>Actinokineospora</taxon>
    </lineage>
</organism>
<dbReference type="Gene3D" id="3.40.50.200">
    <property type="entry name" value="Peptidase S8/S53 domain"/>
    <property type="match status" value="1"/>
</dbReference>
<dbReference type="SUPFAM" id="SSF52743">
    <property type="entry name" value="Subtilisin-like"/>
    <property type="match status" value="1"/>
</dbReference>
<name>A0ABW2TP67_9PSEU</name>
<comment type="similarity">
    <text evidence="1 5">Belongs to the peptidase S8 family.</text>
</comment>
<dbReference type="SMART" id="SM00327">
    <property type="entry name" value="VWA"/>
    <property type="match status" value="1"/>
</dbReference>
<dbReference type="PROSITE" id="PS51892">
    <property type="entry name" value="SUBTILASE"/>
    <property type="match status" value="1"/>
</dbReference>
<keyword evidence="2" id="KW-0645">Protease</keyword>
<dbReference type="InterPro" id="IPR000209">
    <property type="entry name" value="Peptidase_S8/S53_dom"/>
</dbReference>
<keyword evidence="4" id="KW-0720">Serine protease</keyword>
<dbReference type="Proteomes" id="UP001596512">
    <property type="component" value="Unassembled WGS sequence"/>
</dbReference>
<dbReference type="SUPFAM" id="SSF53300">
    <property type="entry name" value="vWA-like"/>
    <property type="match status" value="1"/>
</dbReference>
<dbReference type="EMBL" id="JBHTEY010000004">
    <property type="protein sequence ID" value="MFC7615592.1"/>
    <property type="molecule type" value="Genomic_DNA"/>
</dbReference>
<accession>A0ABW2TP67</accession>